<evidence type="ECO:0000256" key="5">
    <source>
        <dbReference type="PROSITE-ProRule" id="PRU01248"/>
    </source>
</evidence>
<comment type="similarity">
    <text evidence="1">Belongs to the 'phage' integrase family.</text>
</comment>
<feature type="domain" description="Tyr recombinase" evidence="6">
    <location>
        <begin position="208"/>
        <end position="397"/>
    </location>
</feature>
<evidence type="ECO:0000313" key="8">
    <source>
        <dbReference type="EMBL" id="MVW60596.1"/>
    </source>
</evidence>
<dbReference type="Pfam" id="PF22022">
    <property type="entry name" value="Phage_int_M"/>
    <property type="match status" value="1"/>
</dbReference>
<dbReference type="Gene3D" id="1.10.150.130">
    <property type="match status" value="1"/>
</dbReference>
<keyword evidence="3 5" id="KW-0238">DNA-binding</keyword>
<dbReference type="GO" id="GO:0006310">
    <property type="term" value="P:DNA recombination"/>
    <property type="evidence" value="ECO:0007669"/>
    <property type="project" value="UniProtKB-KW"/>
</dbReference>
<dbReference type="PROSITE" id="PS51900">
    <property type="entry name" value="CB"/>
    <property type="match status" value="1"/>
</dbReference>
<dbReference type="CDD" id="cd00801">
    <property type="entry name" value="INT_P4_C"/>
    <property type="match status" value="1"/>
</dbReference>
<evidence type="ECO:0000313" key="9">
    <source>
        <dbReference type="Proteomes" id="UP000443353"/>
    </source>
</evidence>
<accession>A0A7X3FYZ1</accession>
<dbReference type="Pfam" id="PF00589">
    <property type="entry name" value="Phage_integrase"/>
    <property type="match status" value="1"/>
</dbReference>
<dbReference type="GO" id="GO:0015074">
    <property type="term" value="P:DNA integration"/>
    <property type="evidence" value="ECO:0007669"/>
    <property type="project" value="UniProtKB-KW"/>
</dbReference>
<dbReference type="InterPro" id="IPR053876">
    <property type="entry name" value="Phage_int_M"/>
</dbReference>
<feature type="domain" description="Core-binding (CB)" evidence="7">
    <location>
        <begin position="104"/>
        <end position="185"/>
    </location>
</feature>
<dbReference type="InterPro" id="IPR002104">
    <property type="entry name" value="Integrase_catalytic"/>
</dbReference>
<evidence type="ECO:0000259" key="6">
    <source>
        <dbReference type="PROSITE" id="PS51898"/>
    </source>
</evidence>
<dbReference type="Pfam" id="PF13356">
    <property type="entry name" value="Arm-DNA-bind_3"/>
    <property type="match status" value="1"/>
</dbReference>
<dbReference type="InterPro" id="IPR010998">
    <property type="entry name" value="Integrase_recombinase_N"/>
</dbReference>
<reference evidence="8 9" key="1">
    <citation type="submission" date="2019-12" db="EMBL/GenBank/DDBJ databases">
        <authorList>
            <person name="Li C."/>
            <person name="Zhao J."/>
        </authorList>
    </citation>
    <scope>NUCLEOTIDE SEQUENCE [LARGE SCALE GENOMIC DNA]</scope>
    <source>
        <strain evidence="8 9">NEAU-DD11</strain>
    </source>
</reference>
<dbReference type="EMBL" id="WSES01000003">
    <property type="protein sequence ID" value="MVW60596.1"/>
    <property type="molecule type" value="Genomic_DNA"/>
</dbReference>
<dbReference type="InterPro" id="IPR011010">
    <property type="entry name" value="DNA_brk_join_enz"/>
</dbReference>
<evidence type="ECO:0000256" key="2">
    <source>
        <dbReference type="ARBA" id="ARBA00022908"/>
    </source>
</evidence>
<dbReference type="Gene3D" id="1.10.443.10">
    <property type="entry name" value="Intergrase catalytic core"/>
    <property type="match status" value="1"/>
</dbReference>
<dbReference type="InterPro" id="IPR025166">
    <property type="entry name" value="Integrase_DNA_bind_dom"/>
</dbReference>
<sequence>MPKQVQPLTQLQVRNAKAKDKPYKLADGGGLYLEVMPSGGKLWRMKFRQVDGKENRLSFGAFPDVSLVDARAKRDEARQLLAAGTDPARARAEQARQARLAEQNTFEHLARDWHRTMINKWQPQTADEIMRRFEADIFPAFGHLPIAEIQAPDVLDAIRAIEQRGALEIANRQTANCSRVFKYAIRCGLAERNPAEFLREVLQPREKGHFAAIGAEGLPEFLRELYANEACMGVPTRIAMRLMLLVFVRTSELIETPWTEIDLEKGEWIIPWKRMKRGKRRINPDKTDHHVCLSRQALGLLQDLHRHTGGGTYLFPNLRDPKRPMSNNTVLKAIERMGYKGDMTGHGFRALAMSTLKENLGYRHEVVDRQLAHAQKDKLETAYDRAKYLEERRKMMQCWADYIDRVAAEAMRASPGRADNSMP</sequence>
<evidence type="ECO:0000256" key="3">
    <source>
        <dbReference type="ARBA" id="ARBA00023125"/>
    </source>
</evidence>
<dbReference type="RefSeq" id="WP_160408669.1">
    <property type="nucleotide sequence ID" value="NZ_WSES01000003.1"/>
</dbReference>
<dbReference type="GO" id="GO:0003677">
    <property type="term" value="F:DNA binding"/>
    <property type="evidence" value="ECO:0007669"/>
    <property type="project" value="UniProtKB-UniRule"/>
</dbReference>
<dbReference type="InterPro" id="IPR044068">
    <property type="entry name" value="CB"/>
</dbReference>
<dbReference type="InterPro" id="IPR038488">
    <property type="entry name" value="Integrase_DNA-bd_sf"/>
</dbReference>
<gene>
    <name evidence="8" type="ORF">GPY61_11720</name>
</gene>
<keyword evidence="2" id="KW-0229">DNA integration</keyword>
<dbReference type="PANTHER" id="PTHR30629">
    <property type="entry name" value="PROPHAGE INTEGRASE"/>
    <property type="match status" value="1"/>
</dbReference>
<name>A0A7X3FYZ1_9BURK</name>
<protein>
    <submittedName>
        <fullName evidence="8">DUF4102 domain-containing protein</fullName>
    </submittedName>
</protein>
<dbReference type="Gene3D" id="3.30.160.390">
    <property type="entry name" value="Integrase, DNA-binding domain"/>
    <property type="match status" value="1"/>
</dbReference>
<evidence type="ECO:0000256" key="1">
    <source>
        <dbReference type="ARBA" id="ARBA00008857"/>
    </source>
</evidence>
<evidence type="ECO:0000256" key="4">
    <source>
        <dbReference type="ARBA" id="ARBA00023172"/>
    </source>
</evidence>
<dbReference type="Proteomes" id="UP000443353">
    <property type="component" value="Unassembled WGS sequence"/>
</dbReference>
<evidence type="ECO:0000259" key="7">
    <source>
        <dbReference type="PROSITE" id="PS51900"/>
    </source>
</evidence>
<dbReference type="PANTHER" id="PTHR30629:SF2">
    <property type="entry name" value="PROPHAGE INTEGRASE INTS-RELATED"/>
    <property type="match status" value="1"/>
</dbReference>
<organism evidence="8 9">
    <name type="scientific">Massilia cellulosiltytica</name>
    <dbReference type="NCBI Taxonomy" id="2683234"/>
    <lineage>
        <taxon>Bacteria</taxon>
        <taxon>Pseudomonadati</taxon>
        <taxon>Pseudomonadota</taxon>
        <taxon>Betaproteobacteria</taxon>
        <taxon>Burkholderiales</taxon>
        <taxon>Oxalobacteraceae</taxon>
        <taxon>Telluria group</taxon>
        <taxon>Massilia</taxon>
    </lineage>
</organism>
<proteinExistence type="inferred from homology"/>
<comment type="caution">
    <text evidence="8">The sequence shown here is derived from an EMBL/GenBank/DDBJ whole genome shotgun (WGS) entry which is preliminary data.</text>
</comment>
<keyword evidence="4" id="KW-0233">DNA recombination</keyword>
<dbReference type="PROSITE" id="PS51898">
    <property type="entry name" value="TYR_RECOMBINASE"/>
    <property type="match status" value="1"/>
</dbReference>
<dbReference type="InterPro" id="IPR050808">
    <property type="entry name" value="Phage_Integrase"/>
</dbReference>
<dbReference type="SUPFAM" id="SSF56349">
    <property type="entry name" value="DNA breaking-rejoining enzymes"/>
    <property type="match status" value="1"/>
</dbReference>
<dbReference type="InterPro" id="IPR013762">
    <property type="entry name" value="Integrase-like_cat_sf"/>
</dbReference>
<dbReference type="AlphaFoldDB" id="A0A7X3FYZ1"/>
<keyword evidence="9" id="KW-1185">Reference proteome</keyword>